<organism evidence="1 2">
    <name type="scientific">Glaciecola punicea ACAM 611</name>
    <dbReference type="NCBI Taxonomy" id="1121923"/>
    <lineage>
        <taxon>Bacteria</taxon>
        <taxon>Pseudomonadati</taxon>
        <taxon>Pseudomonadota</taxon>
        <taxon>Gammaproteobacteria</taxon>
        <taxon>Alteromonadales</taxon>
        <taxon>Alteromonadaceae</taxon>
        <taxon>Glaciecola</taxon>
    </lineage>
</organism>
<dbReference type="SUPFAM" id="SSF52833">
    <property type="entry name" value="Thioredoxin-like"/>
    <property type="match status" value="1"/>
</dbReference>
<dbReference type="STRING" id="56804.BAE46_00400"/>
<dbReference type="InterPro" id="IPR008554">
    <property type="entry name" value="Glutaredoxin-like"/>
</dbReference>
<dbReference type="Gene3D" id="3.40.30.10">
    <property type="entry name" value="Glutaredoxin"/>
    <property type="match status" value="1"/>
</dbReference>
<gene>
    <name evidence="1" type="ORF">GPUN_0809</name>
</gene>
<proteinExistence type="predicted"/>
<reference evidence="1 2" key="2">
    <citation type="journal article" date="2017" name="Antonie Van Leeuwenhoek">
        <title>Rhizobium rhizosphaerae sp. nov., a novel species isolated from rice rhizosphere.</title>
        <authorList>
            <person name="Zhao J.J."/>
            <person name="Zhang J."/>
            <person name="Zhang R.J."/>
            <person name="Zhang C.W."/>
            <person name="Yin H.Q."/>
            <person name="Zhang X.X."/>
        </authorList>
    </citation>
    <scope>NUCLEOTIDE SEQUENCE [LARGE SCALE GENOMIC DNA]</scope>
    <source>
        <strain evidence="1 2">ACAM 611</strain>
    </source>
</reference>
<reference evidence="1 2" key="1">
    <citation type="journal article" date="2012" name="J. Bacteriol.">
        <title>Genome sequence of proteorhodopsin-containing sea ice bacterium Glaciecola punicea ACAM 611T.</title>
        <authorList>
            <person name="Qin Q.-L."/>
            <person name="Xie B.-B."/>
            <person name="Shu Y.-L."/>
            <person name="Rong J.-C."/>
            <person name="Zhao D.-L."/>
            <person name="Zhang X.-Y."/>
            <person name="Chen X.-L."/>
            <person name="Zhou B.-C."/>
            <person name="Zhanga Y.-Z."/>
        </authorList>
    </citation>
    <scope>NUCLEOTIDE SEQUENCE [LARGE SCALE GENOMIC DNA]</scope>
    <source>
        <strain evidence="1 2">ACAM 611</strain>
    </source>
</reference>
<dbReference type="Pfam" id="PF05768">
    <property type="entry name" value="Glrx-like"/>
    <property type="match status" value="1"/>
</dbReference>
<evidence type="ECO:0008006" key="3">
    <source>
        <dbReference type="Google" id="ProtNLM"/>
    </source>
</evidence>
<evidence type="ECO:0000313" key="2">
    <source>
        <dbReference type="Proteomes" id="UP000053586"/>
    </source>
</evidence>
<keyword evidence="2" id="KW-1185">Reference proteome</keyword>
<dbReference type="OrthoDB" id="8537427at2"/>
<protein>
    <recommendedName>
        <fullName evidence="3">Glutaredoxin family protein</fullName>
    </recommendedName>
</protein>
<dbReference type="InterPro" id="IPR036249">
    <property type="entry name" value="Thioredoxin-like_sf"/>
</dbReference>
<comment type="caution">
    <text evidence="1">The sequence shown here is derived from an EMBL/GenBank/DDBJ whole genome shotgun (WGS) entry which is preliminary data.</text>
</comment>
<dbReference type="AlphaFoldDB" id="H5T9G7"/>
<accession>H5T9G7</accession>
<dbReference type="EMBL" id="BAET01000007">
    <property type="protein sequence ID" value="GAB54944.1"/>
    <property type="molecule type" value="Genomic_DNA"/>
</dbReference>
<name>H5T9G7_9ALTE</name>
<evidence type="ECO:0000313" key="1">
    <source>
        <dbReference type="EMBL" id="GAB54944.1"/>
    </source>
</evidence>
<dbReference type="Proteomes" id="UP000053586">
    <property type="component" value="Unassembled WGS sequence"/>
</dbReference>
<sequence length="92" mass="10135">MKITLYKGPQCELCDHAIAIIKQLDEPIELEKVNVRNSSELYHLYGARIPVIKKNNASIGGSVSNASNNPPHSSTNELGWPFSLTQLKAFLA</sequence>
<dbReference type="RefSeq" id="WP_006003545.1">
    <property type="nucleotide sequence ID" value="NZ_BAET01000007.1"/>
</dbReference>